<dbReference type="EMBL" id="JH795862">
    <property type="protein sequence ID" value="EJU02438.1"/>
    <property type="molecule type" value="Genomic_DNA"/>
</dbReference>
<feature type="transmembrane region" description="Helical" evidence="1">
    <location>
        <begin position="6"/>
        <end position="28"/>
    </location>
</feature>
<proteinExistence type="predicted"/>
<evidence type="ECO:0000256" key="1">
    <source>
        <dbReference type="SAM" id="Phobius"/>
    </source>
</evidence>
<keyword evidence="1" id="KW-0812">Transmembrane</keyword>
<dbReference type="AlphaFoldDB" id="M5GDI8"/>
<keyword evidence="1" id="KW-1133">Transmembrane helix</keyword>
<evidence type="ECO:0000313" key="3">
    <source>
        <dbReference type="Proteomes" id="UP000030653"/>
    </source>
</evidence>
<accession>M5GDI8</accession>
<dbReference type="RefSeq" id="XP_040629332.1">
    <property type="nucleotide sequence ID" value="XM_040772664.1"/>
</dbReference>
<sequence length="166" mass="18458">MVLPVPVLLLLLLLLLLNALMLVLMFSVRRFQGSEPLSFRARRGFRSLSLRSLSLEGLRKLGSLAPFTGVLFPLLLLFPLQLLLILLLMLLLFMLMPLLLLPLPLLQSNSPPQSEHNPPKPLLPNPFHTPSFPFQRFDLPFAFGQFSGCVGLGCFVSVRAGGGWEV</sequence>
<dbReference type="GeneID" id="63687726"/>
<dbReference type="HOGENOM" id="CLU_1602664_0_0_1"/>
<evidence type="ECO:0000313" key="2">
    <source>
        <dbReference type="EMBL" id="EJU02438.1"/>
    </source>
</evidence>
<feature type="transmembrane region" description="Helical" evidence="1">
    <location>
        <begin position="61"/>
        <end position="78"/>
    </location>
</feature>
<name>M5GDI8_DACPD</name>
<feature type="transmembrane region" description="Helical" evidence="1">
    <location>
        <begin position="84"/>
        <end position="106"/>
    </location>
</feature>
<keyword evidence="1" id="KW-0472">Membrane</keyword>
<dbReference type="Proteomes" id="UP000030653">
    <property type="component" value="Unassembled WGS sequence"/>
</dbReference>
<keyword evidence="3" id="KW-1185">Reference proteome</keyword>
<organism evidence="2 3">
    <name type="scientific">Dacryopinax primogenitus (strain DJM 731)</name>
    <name type="common">Brown rot fungus</name>
    <dbReference type="NCBI Taxonomy" id="1858805"/>
    <lineage>
        <taxon>Eukaryota</taxon>
        <taxon>Fungi</taxon>
        <taxon>Dikarya</taxon>
        <taxon>Basidiomycota</taxon>
        <taxon>Agaricomycotina</taxon>
        <taxon>Dacrymycetes</taxon>
        <taxon>Dacrymycetales</taxon>
        <taxon>Dacrymycetaceae</taxon>
        <taxon>Dacryopinax</taxon>
    </lineage>
</organism>
<reference evidence="2 3" key="1">
    <citation type="journal article" date="2012" name="Science">
        <title>The Paleozoic origin of enzymatic lignin decomposition reconstructed from 31 fungal genomes.</title>
        <authorList>
            <person name="Floudas D."/>
            <person name="Binder M."/>
            <person name="Riley R."/>
            <person name="Barry K."/>
            <person name="Blanchette R.A."/>
            <person name="Henrissat B."/>
            <person name="Martinez A.T."/>
            <person name="Otillar R."/>
            <person name="Spatafora J.W."/>
            <person name="Yadav J.S."/>
            <person name="Aerts A."/>
            <person name="Benoit I."/>
            <person name="Boyd A."/>
            <person name="Carlson A."/>
            <person name="Copeland A."/>
            <person name="Coutinho P.M."/>
            <person name="de Vries R.P."/>
            <person name="Ferreira P."/>
            <person name="Findley K."/>
            <person name="Foster B."/>
            <person name="Gaskell J."/>
            <person name="Glotzer D."/>
            <person name="Gorecki P."/>
            <person name="Heitman J."/>
            <person name="Hesse C."/>
            <person name="Hori C."/>
            <person name="Igarashi K."/>
            <person name="Jurgens J.A."/>
            <person name="Kallen N."/>
            <person name="Kersten P."/>
            <person name="Kohler A."/>
            <person name="Kuees U."/>
            <person name="Kumar T.K.A."/>
            <person name="Kuo A."/>
            <person name="LaButti K."/>
            <person name="Larrondo L.F."/>
            <person name="Lindquist E."/>
            <person name="Ling A."/>
            <person name="Lombard V."/>
            <person name="Lucas S."/>
            <person name="Lundell T."/>
            <person name="Martin R."/>
            <person name="McLaughlin D.J."/>
            <person name="Morgenstern I."/>
            <person name="Morin E."/>
            <person name="Murat C."/>
            <person name="Nagy L.G."/>
            <person name="Nolan M."/>
            <person name="Ohm R.A."/>
            <person name="Patyshakuliyeva A."/>
            <person name="Rokas A."/>
            <person name="Ruiz-Duenas F.J."/>
            <person name="Sabat G."/>
            <person name="Salamov A."/>
            <person name="Samejima M."/>
            <person name="Schmutz J."/>
            <person name="Slot J.C."/>
            <person name="St John F."/>
            <person name="Stenlid J."/>
            <person name="Sun H."/>
            <person name="Sun S."/>
            <person name="Syed K."/>
            <person name="Tsang A."/>
            <person name="Wiebenga A."/>
            <person name="Young D."/>
            <person name="Pisabarro A."/>
            <person name="Eastwood D.C."/>
            <person name="Martin F."/>
            <person name="Cullen D."/>
            <person name="Grigoriev I.V."/>
            <person name="Hibbett D.S."/>
        </authorList>
    </citation>
    <scope>NUCLEOTIDE SEQUENCE [LARGE SCALE GENOMIC DNA]</scope>
    <source>
        <strain evidence="2 3">DJM-731 SS1</strain>
    </source>
</reference>
<gene>
    <name evidence="2" type="ORF">DACRYDRAFT_22072</name>
</gene>
<protein>
    <submittedName>
        <fullName evidence="2">Uncharacterized protein</fullName>
    </submittedName>
</protein>